<feature type="domain" description="PAS" evidence="4">
    <location>
        <begin position="183"/>
        <end position="240"/>
    </location>
</feature>
<dbReference type="SMART" id="SM00065">
    <property type="entry name" value="GAF"/>
    <property type="match status" value="1"/>
</dbReference>
<protein>
    <recommendedName>
        <fullName evidence="2">diguanylate cyclase</fullName>
        <ecNumber evidence="2">2.7.7.65</ecNumber>
    </recommendedName>
</protein>
<comment type="cofactor">
    <cofactor evidence="1">
        <name>Mg(2+)</name>
        <dbReference type="ChEBI" id="CHEBI:18420"/>
    </cofactor>
</comment>
<accession>A0A6S6WJ31</accession>
<dbReference type="SUPFAM" id="SSF55781">
    <property type="entry name" value="GAF domain-like"/>
    <property type="match status" value="2"/>
</dbReference>
<dbReference type="FunFam" id="3.30.70.270:FF:000001">
    <property type="entry name" value="Diguanylate cyclase domain protein"/>
    <property type="match status" value="1"/>
</dbReference>
<dbReference type="InterPro" id="IPR035965">
    <property type="entry name" value="PAS-like_dom_sf"/>
</dbReference>
<dbReference type="PROSITE" id="PS50113">
    <property type="entry name" value="PAC"/>
    <property type="match status" value="2"/>
</dbReference>
<feature type="domain" description="PAC" evidence="5">
    <location>
        <begin position="374"/>
        <end position="427"/>
    </location>
</feature>
<keyword evidence="8" id="KW-1185">Reference proteome</keyword>
<dbReference type="SMART" id="SM00086">
    <property type="entry name" value="PAC"/>
    <property type="match status" value="1"/>
</dbReference>
<dbReference type="Pfam" id="PF00990">
    <property type="entry name" value="GGDEF"/>
    <property type="match status" value="1"/>
</dbReference>
<evidence type="ECO:0000256" key="1">
    <source>
        <dbReference type="ARBA" id="ARBA00001946"/>
    </source>
</evidence>
<dbReference type="NCBIfam" id="TIGR00229">
    <property type="entry name" value="sensory_box"/>
    <property type="match status" value="1"/>
</dbReference>
<dbReference type="InterPro" id="IPR043128">
    <property type="entry name" value="Rev_trsase/Diguanyl_cyclase"/>
</dbReference>
<dbReference type="InterPro" id="IPR000014">
    <property type="entry name" value="PAS"/>
</dbReference>
<dbReference type="InterPro" id="IPR013655">
    <property type="entry name" value="PAS_fold_3"/>
</dbReference>
<dbReference type="InterPro" id="IPR003018">
    <property type="entry name" value="GAF"/>
</dbReference>
<dbReference type="CDD" id="cd01949">
    <property type="entry name" value="GGDEF"/>
    <property type="match status" value="1"/>
</dbReference>
<dbReference type="PANTHER" id="PTHR45138:SF9">
    <property type="entry name" value="DIGUANYLATE CYCLASE DGCM-RELATED"/>
    <property type="match status" value="1"/>
</dbReference>
<dbReference type="GO" id="GO:0052621">
    <property type="term" value="F:diguanylate cyclase activity"/>
    <property type="evidence" value="ECO:0007669"/>
    <property type="project" value="UniProtKB-EC"/>
</dbReference>
<organism evidence="7 8">
    <name type="scientific">Pseudidiomarina piscicola</name>
    <dbReference type="NCBI Taxonomy" id="2614830"/>
    <lineage>
        <taxon>Bacteria</taxon>
        <taxon>Pseudomonadati</taxon>
        <taxon>Pseudomonadota</taxon>
        <taxon>Gammaproteobacteria</taxon>
        <taxon>Alteromonadales</taxon>
        <taxon>Idiomarinaceae</taxon>
        <taxon>Pseudidiomarina</taxon>
    </lineage>
</organism>
<dbReference type="InterPro" id="IPR000160">
    <property type="entry name" value="GGDEF_dom"/>
</dbReference>
<dbReference type="InterPro" id="IPR029016">
    <property type="entry name" value="GAF-like_dom_sf"/>
</dbReference>
<dbReference type="Gene3D" id="3.30.450.20">
    <property type="entry name" value="PAS domain"/>
    <property type="match status" value="2"/>
</dbReference>
<evidence type="ECO:0000259" key="5">
    <source>
        <dbReference type="PROSITE" id="PS50113"/>
    </source>
</evidence>
<dbReference type="InterPro" id="IPR000700">
    <property type="entry name" value="PAS-assoc_C"/>
</dbReference>
<dbReference type="Pfam" id="PF01590">
    <property type="entry name" value="GAF"/>
    <property type="match status" value="1"/>
</dbReference>
<dbReference type="SUPFAM" id="SSF55073">
    <property type="entry name" value="Nucleotide cyclase"/>
    <property type="match status" value="1"/>
</dbReference>
<evidence type="ECO:0000259" key="4">
    <source>
        <dbReference type="PROSITE" id="PS50112"/>
    </source>
</evidence>
<dbReference type="RefSeq" id="WP_173920045.1">
    <property type="nucleotide sequence ID" value="NZ_CADCXY010000002.1"/>
</dbReference>
<dbReference type="InterPro" id="IPR001610">
    <property type="entry name" value="PAC"/>
</dbReference>
<dbReference type="CDD" id="cd00130">
    <property type="entry name" value="PAS"/>
    <property type="match status" value="2"/>
</dbReference>
<feature type="domain" description="PAC" evidence="5">
    <location>
        <begin position="244"/>
        <end position="299"/>
    </location>
</feature>
<evidence type="ECO:0000259" key="6">
    <source>
        <dbReference type="PROSITE" id="PS50887"/>
    </source>
</evidence>
<dbReference type="PROSITE" id="PS50887">
    <property type="entry name" value="GGDEF"/>
    <property type="match status" value="1"/>
</dbReference>
<evidence type="ECO:0000313" key="8">
    <source>
        <dbReference type="Proteomes" id="UP000481517"/>
    </source>
</evidence>
<reference evidence="7 8" key="1">
    <citation type="submission" date="2020-02" db="EMBL/GenBank/DDBJ databases">
        <authorList>
            <person name="Rodrigo-Torres L."/>
            <person name="Arahal R. D."/>
            <person name="Lucena T."/>
        </authorList>
    </citation>
    <scope>NUCLEOTIDE SEQUENCE [LARGE SCALE GENOMIC DNA]</scope>
    <source>
        <strain evidence="7 8">CECT 9734</strain>
    </source>
</reference>
<evidence type="ECO:0000256" key="2">
    <source>
        <dbReference type="ARBA" id="ARBA00012528"/>
    </source>
</evidence>
<dbReference type="Pfam" id="PF08447">
    <property type="entry name" value="PAS_3"/>
    <property type="match status" value="2"/>
</dbReference>
<sequence length="786" mass="89309">MSSVPVPENESARLQLLYELDLLDTQADPLFDRITGLVKELLDADVAVISLIDKERQWFKAKVGFDVAETPREESFCTHVVASGDTMHIDNALEDVRFSSNPHVVSEGGIRSYAGAPITLFDDHHLGTLCVISQHPNKFSNTQLRYLETLAHWLSETIADRYAIDNYQAERDVLAHGPVCAVVWRVEPHVHLSYVAENAARVLGYSSDYLLREDTHFESIVHPEERDELLQRMQNVLDGKQEVLEMDYRVIQPGQSDADAQWIQHYARADRDSAGNIVRVRGYLLNDSKGKRMEMALREANQNFELALAAGEFFTWSWDMLADELHVSHPWSLIAGYSADEEQQLNWREVIPAEDLSYVQQRMREHATGHTKRFDVRFRVKHKHGHYVWLHSVGRIIARDEMGQATKIAGVHHDISRQVADEKLLAQQTELLELVSHVQHSFMLSKSFTEVCDHALPKLMAMTASHVGFVGELPAQSQHRNLLRVHGIRLGTAQHESESVKRLGQQRLEVEAKGQLLQSVLTAGEPKFHHQRLKPEDLSLAPLTLPPLNNALIMPLYFRREVVGLMILANADGGFSQRYLGLLRPMLDTFGTLMHMRRMDEERQQAVETLRKLATTDELTGLANRRVFWEAAQQRFDEFMRYQVPMTIAIIDLDHFKQVNDTFGHGAGDDVLREFCRRTQAQLRDMDLFGRLGGEEFAILFAHTAVDDAIQALERVRKAIAAEPVSVEGEEIAVTISAGMAQLRQSDNKLDQWMARADEALYQAKEQGRNQCVAVSENESGYTKLN</sequence>
<proteinExistence type="predicted"/>
<dbReference type="SMART" id="SM00267">
    <property type="entry name" value="GGDEF"/>
    <property type="match status" value="1"/>
</dbReference>
<comment type="catalytic activity">
    <reaction evidence="3">
        <text>2 GTP = 3',3'-c-di-GMP + 2 diphosphate</text>
        <dbReference type="Rhea" id="RHEA:24898"/>
        <dbReference type="ChEBI" id="CHEBI:33019"/>
        <dbReference type="ChEBI" id="CHEBI:37565"/>
        <dbReference type="ChEBI" id="CHEBI:58805"/>
        <dbReference type="EC" id="2.7.7.65"/>
    </reaction>
</comment>
<dbReference type="Gene3D" id="3.30.450.40">
    <property type="match status" value="2"/>
</dbReference>
<dbReference type="EMBL" id="CADCXY010000002">
    <property type="protein sequence ID" value="CAB0150578.1"/>
    <property type="molecule type" value="Genomic_DNA"/>
</dbReference>
<dbReference type="Proteomes" id="UP000481517">
    <property type="component" value="Unassembled WGS sequence"/>
</dbReference>
<dbReference type="PROSITE" id="PS50112">
    <property type="entry name" value="PAS"/>
    <property type="match status" value="1"/>
</dbReference>
<dbReference type="Pfam" id="PF13185">
    <property type="entry name" value="GAF_2"/>
    <property type="match status" value="1"/>
</dbReference>
<dbReference type="SUPFAM" id="SSF55785">
    <property type="entry name" value="PYP-like sensor domain (PAS domain)"/>
    <property type="match status" value="2"/>
</dbReference>
<evidence type="ECO:0000256" key="3">
    <source>
        <dbReference type="ARBA" id="ARBA00034247"/>
    </source>
</evidence>
<evidence type="ECO:0000313" key="7">
    <source>
        <dbReference type="EMBL" id="CAB0150578.1"/>
    </source>
</evidence>
<dbReference type="Gene3D" id="3.30.70.270">
    <property type="match status" value="1"/>
</dbReference>
<feature type="domain" description="GGDEF" evidence="6">
    <location>
        <begin position="644"/>
        <end position="777"/>
    </location>
</feature>
<dbReference type="AlphaFoldDB" id="A0A6S6WJ31"/>
<gene>
    <name evidence="7" type="primary">pleD_2</name>
    <name evidence="7" type="ORF">PSI9734_01017</name>
</gene>
<dbReference type="InterPro" id="IPR029787">
    <property type="entry name" value="Nucleotide_cyclase"/>
</dbReference>
<dbReference type="SMART" id="SM00091">
    <property type="entry name" value="PAS"/>
    <property type="match status" value="2"/>
</dbReference>
<dbReference type="NCBIfam" id="TIGR00254">
    <property type="entry name" value="GGDEF"/>
    <property type="match status" value="1"/>
</dbReference>
<dbReference type="EC" id="2.7.7.65" evidence="2"/>
<dbReference type="InterPro" id="IPR050469">
    <property type="entry name" value="Diguanylate_Cyclase"/>
</dbReference>
<dbReference type="PANTHER" id="PTHR45138">
    <property type="entry name" value="REGULATORY COMPONENTS OF SENSORY TRANSDUCTION SYSTEM"/>
    <property type="match status" value="1"/>
</dbReference>
<name>A0A6S6WJ31_9GAMM</name>